<dbReference type="Proteomes" id="UP000324629">
    <property type="component" value="Unassembled WGS sequence"/>
</dbReference>
<organism evidence="2 3">
    <name type="scientific">Paragonimus westermani</name>
    <dbReference type="NCBI Taxonomy" id="34504"/>
    <lineage>
        <taxon>Eukaryota</taxon>
        <taxon>Metazoa</taxon>
        <taxon>Spiralia</taxon>
        <taxon>Lophotrochozoa</taxon>
        <taxon>Platyhelminthes</taxon>
        <taxon>Trematoda</taxon>
        <taxon>Digenea</taxon>
        <taxon>Plagiorchiida</taxon>
        <taxon>Troglotremata</taxon>
        <taxon>Troglotrematidae</taxon>
        <taxon>Paragonimus</taxon>
    </lineage>
</organism>
<name>A0A5J4N6L8_9TREM</name>
<feature type="non-terminal residue" evidence="2">
    <location>
        <position position="1"/>
    </location>
</feature>
<keyword evidence="1" id="KW-1133">Transmembrane helix</keyword>
<dbReference type="PANTHER" id="PTHR20952:SF0">
    <property type="entry name" value="ADP-RIBOSYLATION FACTOR-LIKE PROTEIN 6-INTERACTING PROTEIN 1"/>
    <property type="match status" value="1"/>
</dbReference>
<keyword evidence="3" id="KW-1185">Reference proteome</keyword>
<evidence type="ECO:0000313" key="2">
    <source>
        <dbReference type="EMBL" id="KAA3671088.1"/>
    </source>
</evidence>
<evidence type="ECO:0000256" key="1">
    <source>
        <dbReference type="SAM" id="Phobius"/>
    </source>
</evidence>
<accession>A0A5J4N6L8</accession>
<gene>
    <name evidence="2" type="ORF">DEA37_0014825</name>
</gene>
<evidence type="ECO:0000313" key="3">
    <source>
        <dbReference type="Proteomes" id="UP000324629"/>
    </source>
</evidence>
<dbReference type="PANTHER" id="PTHR20952">
    <property type="entry name" value="ADP-RIBOSYLATION-LIKE FACTOR 6-INTERACTING PROTEIN"/>
    <property type="match status" value="1"/>
</dbReference>
<protein>
    <recommendedName>
        <fullName evidence="4">ADP-ribosylation factor-like protein 6-interacting protein 1</fullName>
    </recommendedName>
</protein>
<reference evidence="2 3" key="1">
    <citation type="journal article" date="2019" name="Gigascience">
        <title>Whole-genome sequence of the oriental lung fluke Paragonimus westermani.</title>
        <authorList>
            <person name="Oey H."/>
            <person name="Zakrzewski M."/>
            <person name="Narain K."/>
            <person name="Devi K.R."/>
            <person name="Agatsuma T."/>
            <person name="Nawaratna S."/>
            <person name="Gobert G.N."/>
            <person name="Jones M.K."/>
            <person name="Ragan M.A."/>
            <person name="McManus D.P."/>
            <person name="Krause L."/>
        </authorList>
    </citation>
    <scope>NUCLEOTIDE SEQUENCE [LARGE SCALE GENOMIC DNA]</scope>
    <source>
        <strain evidence="2 3">IND2009</strain>
    </source>
</reference>
<feature type="transmembrane region" description="Helical" evidence="1">
    <location>
        <begin position="51"/>
        <end position="70"/>
    </location>
</feature>
<evidence type="ECO:0008006" key="4">
    <source>
        <dbReference type="Google" id="ProtNLM"/>
    </source>
</evidence>
<feature type="transmembrane region" description="Helical" evidence="1">
    <location>
        <begin position="141"/>
        <end position="158"/>
    </location>
</feature>
<keyword evidence="1" id="KW-0812">Transmembrane</keyword>
<comment type="caution">
    <text evidence="2">The sequence shown here is derived from an EMBL/GenBank/DDBJ whole genome shotgun (WGS) entry which is preliminary data.</text>
</comment>
<dbReference type="AlphaFoldDB" id="A0A5J4N6L8"/>
<feature type="transmembrane region" description="Helical" evidence="1">
    <location>
        <begin position="164"/>
        <end position="180"/>
    </location>
</feature>
<proteinExistence type="predicted"/>
<feature type="transmembrane region" description="Helical" evidence="1">
    <location>
        <begin position="76"/>
        <end position="94"/>
    </location>
</feature>
<dbReference type="EMBL" id="QNGE01007319">
    <property type="protein sequence ID" value="KAA3671088.1"/>
    <property type="molecule type" value="Genomic_DNA"/>
</dbReference>
<keyword evidence="1" id="KW-0472">Membrane</keyword>
<dbReference type="GO" id="GO:0016020">
    <property type="term" value="C:membrane"/>
    <property type="evidence" value="ECO:0007669"/>
    <property type="project" value="TreeGrafter"/>
</dbReference>
<dbReference type="InterPro" id="IPR052114">
    <property type="entry name" value="ER_autophagy_membrane_reg"/>
</dbReference>
<sequence>TVSMEHRPRVGTDVSWNKEESDVVSLAYDLSDWMGFILKIEGLLNWEAPRLLVAVLVTVSGIFLMFHWYHPNVLSTVGWFGLVWSLIDFIGPALSARITHELPPVEANRRYREFCRRLVHARYLVINFVIFLRDLRTRHPVVYLFTCLSLLFICGFIASHFSDLVILYVLVMMCILTPGLRHTGLFKLCFHPIVRLGSAIFYYLPKQIRNIPFYVGKISFPFRWISTLYRTVFPNKKD</sequence>